<dbReference type="AlphaFoldDB" id="A0A4S8V6T8"/>
<organism evidence="4 5">
    <name type="scientific">Aureobasidium pullulans</name>
    <name type="common">Black yeast</name>
    <name type="synonym">Pullularia pullulans</name>
    <dbReference type="NCBI Taxonomy" id="5580"/>
    <lineage>
        <taxon>Eukaryota</taxon>
        <taxon>Fungi</taxon>
        <taxon>Dikarya</taxon>
        <taxon>Ascomycota</taxon>
        <taxon>Pezizomycotina</taxon>
        <taxon>Dothideomycetes</taxon>
        <taxon>Dothideomycetidae</taxon>
        <taxon>Dothideales</taxon>
        <taxon>Saccotheciaceae</taxon>
        <taxon>Aureobasidium</taxon>
    </lineage>
</organism>
<name>A0A4S8V6T8_AURPU</name>
<evidence type="ECO:0000256" key="2">
    <source>
        <dbReference type="SAM" id="MobiDB-lite"/>
    </source>
</evidence>
<dbReference type="EMBL" id="QZAJ01000172">
    <property type="protein sequence ID" value="THW15151.1"/>
    <property type="molecule type" value="Genomic_DNA"/>
</dbReference>
<dbReference type="Pfam" id="PF00172">
    <property type="entry name" value="Zn_clus"/>
    <property type="match status" value="1"/>
</dbReference>
<dbReference type="SUPFAM" id="SSF57701">
    <property type="entry name" value="Zn2/Cys6 DNA-binding domain"/>
    <property type="match status" value="1"/>
</dbReference>
<feature type="compositionally biased region" description="Polar residues" evidence="2">
    <location>
        <begin position="403"/>
        <end position="415"/>
    </location>
</feature>
<reference evidence="4 5" key="1">
    <citation type="submission" date="2018-10" db="EMBL/GenBank/DDBJ databases">
        <title>Fifty Aureobasidium pullulans genomes reveal a recombining polyextremotolerant generalist.</title>
        <authorList>
            <person name="Gostincar C."/>
            <person name="Turk M."/>
            <person name="Zajc J."/>
            <person name="Gunde-Cimerman N."/>
        </authorList>
    </citation>
    <scope>NUCLEOTIDE SEQUENCE [LARGE SCALE GENOMIC DNA]</scope>
    <source>
        <strain evidence="4 5">EXF-11318</strain>
    </source>
</reference>
<feature type="domain" description="Zn(2)-C6 fungal-type" evidence="3">
    <location>
        <begin position="11"/>
        <end position="41"/>
    </location>
</feature>
<dbReference type="Gene3D" id="4.10.240.10">
    <property type="entry name" value="Zn(2)-C6 fungal-type DNA-binding domain"/>
    <property type="match status" value="1"/>
</dbReference>
<dbReference type="GO" id="GO:0008270">
    <property type="term" value="F:zinc ion binding"/>
    <property type="evidence" value="ECO:0007669"/>
    <property type="project" value="InterPro"/>
</dbReference>
<dbReference type="InterPro" id="IPR036864">
    <property type="entry name" value="Zn2-C6_fun-type_DNA-bd_sf"/>
</dbReference>
<dbReference type="PROSITE" id="PS50048">
    <property type="entry name" value="ZN2_CY6_FUNGAL_2"/>
    <property type="match status" value="1"/>
</dbReference>
<sequence>MRRSHRKSRNGCSQCKTRHIKCNEVRPQCGNCQRLDIACSFAPQAASPRPDLVSHRSTPLGTPPIIQASTQPLCLLDLELYHHFVYRYSASLVPDVDLRGEVFEELLGHSLSYSFLMHNFMALSALHLYSKDRSRPELFDRACYLQGVAIQQVQPIIANLRQEDSLAALLFSSHTSSFGLAEFMLNPHHDDTDPIDKIVECFQLSRGIKVVVSPHWPYLSQTWLKRLFSRTEGGNEDRVRASLASDFPTYSMVRSLAFGQEDAERRKCCLETIEDIFTYIGAASQHSDDYPTCAHLIDQFAVRLPAAFKDMLVERRPVALIILAYWAVLTSINPRAWHLKGLAEVLVTRIGNILGDDWAEFLSWPREKIMENARAAQDTPAQTPRFDNRNVDNQLNGMHLSHESSFSNNGASETQFAQPSPYAIASNHISPYSNSASNHPSPYPPGSNQPSPYDVASNHASPYSQGPSTG</sequence>
<feature type="region of interest" description="Disordered" evidence="2">
    <location>
        <begin position="427"/>
        <end position="470"/>
    </location>
</feature>
<evidence type="ECO:0000256" key="1">
    <source>
        <dbReference type="ARBA" id="ARBA00023242"/>
    </source>
</evidence>
<keyword evidence="1" id="KW-0539">Nucleus</keyword>
<dbReference type="SMART" id="SM00066">
    <property type="entry name" value="GAL4"/>
    <property type="match status" value="1"/>
</dbReference>
<evidence type="ECO:0000313" key="4">
    <source>
        <dbReference type="EMBL" id="THW15151.1"/>
    </source>
</evidence>
<dbReference type="Proteomes" id="UP000308014">
    <property type="component" value="Unassembled WGS sequence"/>
</dbReference>
<evidence type="ECO:0000259" key="3">
    <source>
        <dbReference type="PROSITE" id="PS50048"/>
    </source>
</evidence>
<feature type="region of interest" description="Disordered" evidence="2">
    <location>
        <begin position="373"/>
        <end position="415"/>
    </location>
</feature>
<dbReference type="InterPro" id="IPR001138">
    <property type="entry name" value="Zn2Cys6_DnaBD"/>
</dbReference>
<gene>
    <name evidence="4" type="ORF">D6D24_05112</name>
</gene>
<dbReference type="PROSITE" id="PS00463">
    <property type="entry name" value="ZN2_CY6_FUNGAL_1"/>
    <property type="match status" value="1"/>
</dbReference>
<proteinExistence type="predicted"/>
<dbReference type="CDD" id="cd00067">
    <property type="entry name" value="GAL4"/>
    <property type="match status" value="1"/>
</dbReference>
<feature type="compositionally biased region" description="Polar residues" evidence="2">
    <location>
        <begin position="427"/>
        <end position="440"/>
    </location>
</feature>
<dbReference type="InterPro" id="IPR053157">
    <property type="entry name" value="Sterol_Uptake_Regulator"/>
</dbReference>
<dbReference type="GO" id="GO:0001228">
    <property type="term" value="F:DNA-binding transcription activator activity, RNA polymerase II-specific"/>
    <property type="evidence" value="ECO:0007669"/>
    <property type="project" value="TreeGrafter"/>
</dbReference>
<comment type="caution">
    <text evidence="4">The sequence shown here is derived from an EMBL/GenBank/DDBJ whole genome shotgun (WGS) entry which is preliminary data.</text>
</comment>
<evidence type="ECO:0000313" key="5">
    <source>
        <dbReference type="Proteomes" id="UP000308014"/>
    </source>
</evidence>
<dbReference type="PANTHER" id="PTHR47784">
    <property type="entry name" value="STEROL UPTAKE CONTROL PROTEIN 2"/>
    <property type="match status" value="1"/>
</dbReference>
<protein>
    <recommendedName>
        <fullName evidence="3">Zn(2)-C6 fungal-type domain-containing protein</fullName>
    </recommendedName>
</protein>
<dbReference type="PANTHER" id="PTHR47784:SF4">
    <property type="entry name" value="ZN(II)2CYS6 TRANSCRIPTION FACTOR (EUROFUNG)"/>
    <property type="match status" value="1"/>
</dbReference>
<accession>A0A4S8V6T8</accession>
<feature type="compositionally biased region" description="Polar residues" evidence="2">
    <location>
        <begin position="458"/>
        <end position="470"/>
    </location>
</feature>